<evidence type="ECO:0000313" key="1">
    <source>
        <dbReference type="EMBL" id="MBD1401659.1"/>
    </source>
</evidence>
<accession>A0A8J6QMX2</accession>
<name>A0A8J6QMX2_9BACT</name>
<gene>
    <name evidence="1" type="ORF">ICT70_13410</name>
</gene>
<proteinExistence type="predicted"/>
<comment type="caution">
    <text evidence="1">The sequence shown here is derived from an EMBL/GenBank/DDBJ whole genome shotgun (WGS) entry which is preliminary data.</text>
</comment>
<evidence type="ECO:0000313" key="2">
    <source>
        <dbReference type="Proteomes" id="UP000632828"/>
    </source>
</evidence>
<reference evidence="1" key="1">
    <citation type="submission" date="2020-09" db="EMBL/GenBank/DDBJ databases">
        <title>Pelobacter alkaliphilus sp. nov., a novel anaerobic arsenate-reducing bacterium from terrestrial mud volcano.</title>
        <authorList>
            <person name="Khomyakova M.A."/>
            <person name="Merkel A.Y."/>
            <person name="Slobodkin A.I."/>
        </authorList>
    </citation>
    <scope>NUCLEOTIDE SEQUENCE</scope>
    <source>
        <strain evidence="1">M08fum</strain>
    </source>
</reference>
<dbReference type="AlphaFoldDB" id="A0A8J6QMX2"/>
<dbReference type="EMBL" id="JACWUN010000018">
    <property type="protein sequence ID" value="MBD1401659.1"/>
    <property type="molecule type" value="Genomic_DNA"/>
</dbReference>
<organism evidence="1 2">
    <name type="scientific">Pelovirga terrestris</name>
    <dbReference type="NCBI Taxonomy" id="2771352"/>
    <lineage>
        <taxon>Bacteria</taxon>
        <taxon>Pseudomonadati</taxon>
        <taxon>Thermodesulfobacteriota</taxon>
        <taxon>Desulfuromonadia</taxon>
        <taxon>Geobacterales</taxon>
        <taxon>Geobacteraceae</taxon>
        <taxon>Pelovirga</taxon>
    </lineage>
</organism>
<sequence length="110" mass="12901">MIHIHQLDDTHLLTHHPELCREVTAYLLYCRHELLKYSDADELEDQGFNFLVLSEDDVSVLSELDTPEEIVRTDVHVCDEHFGYYRIIYTDAVYFLPVSLAHHLPFLTTV</sequence>
<dbReference type="Proteomes" id="UP000632828">
    <property type="component" value="Unassembled WGS sequence"/>
</dbReference>
<keyword evidence="2" id="KW-1185">Reference proteome</keyword>
<protein>
    <submittedName>
        <fullName evidence="1">Uncharacterized protein</fullName>
    </submittedName>
</protein>
<dbReference type="RefSeq" id="WP_191157475.1">
    <property type="nucleotide sequence ID" value="NZ_JACWUN010000018.1"/>
</dbReference>